<accession>A0A1T4N1U1</accession>
<reference evidence="3 5" key="3">
    <citation type="submission" date="2017-02" db="EMBL/GenBank/DDBJ databases">
        <authorList>
            <person name="Peterson S.W."/>
        </authorList>
    </citation>
    <scope>NUCLEOTIDE SEQUENCE [LARGE SCALE GENOMIC DNA]</scope>
    <source>
        <strain evidence="3 5">ATCC 43854</strain>
    </source>
</reference>
<dbReference type="AlphaFoldDB" id="A0A1M6SEE7"/>
<evidence type="ECO:0000313" key="4">
    <source>
        <dbReference type="Proteomes" id="UP000184275"/>
    </source>
</evidence>
<dbReference type="EMBL" id="FUWU01000021">
    <property type="protein sequence ID" value="SJZ73007.1"/>
    <property type="molecule type" value="Genomic_DNA"/>
</dbReference>
<evidence type="ECO:0000313" key="3">
    <source>
        <dbReference type="EMBL" id="SJZ73007.1"/>
    </source>
</evidence>
<reference evidence="2" key="1">
    <citation type="submission" date="2016-11" db="EMBL/GenBank/DDBJ databases">
        <authorList>
            <person name="Jaros S."/>
            <person name="Januszkiewicz K."/>
            <person name="Wedrychowicz H."/>
        </authorList>
    </citation>
    <scope>NUCLEOTIDE SEQUENCE [LARGE SCALE GENOMIC DNA]</scope>
    <source>
        <strain evidence="2">UWOS</strain>
    </source>
</reference>
<dbReference type="Proteomes" id="UP000190449">
    <property type="component" value="Unassembled WGS sequence"/>
</dbReference>
<reference evidence="4" key="2">
    <citation type="submission" date="2016-11" db="EMBL/GenBank/DDBJ databases">
        <authorList>
            <person name="Varghese N."/>
            <person name="Submissions S."/>
        </authorList>
    </citation>
    <scope>NUCLEOTIDE SEQUENCE [LARGE SCALE GENOMIC DNA]</scope>
    <source>
        <strain evidence="4">UWOS</strain>
    </source>
</reference>
<sequence>MTDRVSEDGEQLSTSIYFFHILNIIEKMSDEHENRNRKWGRFKIRRNNPK</sequence>
<gene>
    <name evidence="3" type="ORF">SAMN02745108_01456</name>
    <name evidence="2" type="ORF">SAMN05720469_10632</name>
</gene>
<evidence type="ECO:0000313" key="5">
    <source>
        <dbReference type="Proteomes" id="UP000190449"/>
    </source>
</evidence>
<dbReference type="STRING" id="28122.SAMN02745108_01456"/>
<protein>
    <submittedName>
        <fullName evidence="2">Uncharacterized protein</fullName>
    </submittedName>
</protein>
<evidence type="ECO:0000313" key="2">
    <source>
        <dbReference type="EMBL" id="SHK43113.1"/>
    </source>
</evidence>
<proteinExistence type="predicted"/>
<evidence type="ECO:0000256" key="1">
    <source>
        <dbReference type="SAM" id="MobiDB-lite"/>
    </source>
</evidence>
<feature type="region of interest" description="Disordered" evidence="1">
    <location>
        <begin position="31"/>
        <end position="50"/>
    </location>
</feature>
<name>A0A1M6SEE7_9BACT</name>
<accession>A0A1M6SEE7</accession>
<dbReference type="EMBL" id="FRAW01000006">
    <property type="protein sequence ID" value="SHK43113.1"/>
    <property type="molecule type" value="Genomic_DNA"/>
</dbReference>
<keyword evidence="4" id="KW-1185">Reference proteome</keyword>
<feature type="compositionally biased region" description="Basic residues" evidence="1">
    <location>
        <begin position="37"/>
        <end position="50"/>
    </location>
</feature>
<dbReference type="Proteomes" id="UP000184275">
    <property type="component" value="Unassembled WGS sequence"/>
</dbReference>
<organism evidence="2 4">
    <name type="scientific">Fibrobacter intestinalis</name>
    <dbReference type="NCBI Taxonomy" id="28122"/>
    <lineage>
        <taxon>Bacteria</taxon>
        <taxon>Pseudomonadati</taxon>
        <taxon>Fibrobacterota</taxon>
        <taxon>Fibrobacteria</taxon>
        <taxon>Fibrobacterales</taxon>
        <taxon>Fibrobacteraceae</taxon>
        <taxon>Fibrobacter</taxon>
    </lineage>
</organism>